<dbReference type="STRING" id="28125.HMPREF3202_01537"/>
<protein>
    <submittedName>
        <fullName evidence="1">Uncharacterized protein</fullName>
    </submittedName>
</protein>
<comment type="caution">
    <text evidence="1">The sequence shown here is derived from an EMBL/GenBank/DDBJ whole genome shotgun (WGS) entry which is preliminary data.</text>
</comment>
<evidence type="ECO:0000313" key="2">
    <source>
        <dbReference type="Proteomes" id="UP000070093"/>
    </source>
</evidence>
<dbReference type="PATRIC" id="fig|28125.4.peg.1523"/>
<evidence type="ECO:0000313" key="1">
    <source>
        <dbReference type="EMBL" id="KXO15895.1"/>
    </source>
</evidence>
<proteinExistence type="predicted"/>
<dbReference type="GeneID" id="78531379"/>
<reference evidence="1 2" key="1">
    <citation type="submission" date="2016-02" db="EMBL/GenBank/DDBJ databases">
        <authorList>
            <person name="Wen L."/>
            <person name="He K."/>
            <person name="Yang H."/>
        </authorList>
    </citation>
    <scope>NUCLEOTIDE SEQUENCE [LARGE SCALE GENOMIC DNA]</scope>
    <source>
        <strain evidence="1 2">GED7880</strain>
    </source>
</reference>
<name>A0A137STW7_9BACT</name>
<dbReference type="Proteomes" id="UP000070093">
    <property type="component" value="Unassembled WGS sequence"/>
</dbReference>
<accession>A0A137STW7</accession>
<sequence>MNQRTFPKPVSDTLDYSSAKALLPYTAPQVSIFKIAYDHTLLAGSPIEGNHEPSIDGGDLPVANAVFSRGSTLFPAKEEEE</sequence>
<dbReference type="EMBL" id="LTAG01000087">
    <property type="protein sequence ID" value="KXO15895.1"/>
    <property type="molecule type" value="Genomic_DNA"/>
</dbReference>
<dbReference type="AlphaFoldDB" id="A0A137STW7"/>
<gene>
    <name evidence="1" type="ORF">HMPREF3202_01537</name>
</gene>
<organism evidence="1 2">
    <name type="scientific">Prevotella bivia</name>
    <dbReference type="NCBI Taxonomy" id="28125"/>
    <lineage>
        <taxon>Bacteria</taxon>
        <taxon>Pseudomonadati</taxon>
        <taxon>Bacteroidota</taxon>
        <taxon>Bacteroidia</taxon>
        <taxon>Bacteroidales</taxon>
        <taxon>Prevotellaceae</taxon>
        <taxon>Prevotella</taxon>
    </lineage>
</organism>
<dbReference type="RefSeq" id="WP_004339769.1">
    <property type="nucleotide sequence ID" value="NZ_JASOTJ010000116.1"/>
</dbReference>